<dbReference type="GO" id="GO:0005768">
    <property type="term" value="C:endosome"/>
    <property type="evidence" value="ECO:0007669"/>
    <property type="project" value="UniProtKB-SubCell"/>
</dbReference>
<keyword evidence="7" id="KW-1185">Reference proteome</keyword>
<dbReference type="OrthoDB" id="1734063at2759"/>
<dbReference type="PANTHER" id="PTHR13673:SF0">
    <property type="entry name" value="VPS35 ENDOSOMAL PROTEIN-SORTING FACTOR-LIKE"/>
    <property type="match status" value="1"/>
</dbReference>
<keyword evidence="4" id="KW-0967">Endosome</keyword>
<dbReference type="EMBL" id="CVRI01000048">
    <property type="protein sequence ID" value="CRK98610.1"/>
    <property type="molecule type" value="Genomic_DNA"/>
</dbReference>
<evidence type="ECO:0000313" key="6">
    <source>
        <dbReference type="EMBL" id="CRK98610.1"/>
    </source>
</evidence>
<dbReference type="GO" id="GO:0015031">
    <property type="term" value="P:protein transport"/>
    <property type="evidence" value="ECO:0007669"/>
    <property type="project" value="UniProtKB-KW"/>
</dbReference>
<evidence type="ECO:0000256" key="3">
    <source>
        <dbReference type="ARBA" id="ARBA00022448"/>
    </source>
</evidence>
<reference evidence="6 7" key="1">
    <citation type="submission" date="2015-04" db="EMBL/GenBank/DDBJ databases">
        <authorList>
            <person name="Syromyatnikov M.Y."/>
            <person name="Popov V.N."/>
        </authorList>
    </citation>
    <scope>NUCLEOTIDE SEQUENCE [LARGE SCALE GENOMIC DNA]</scope>
</reference>
<dbReference type="Proteomes" id="UP000183832">
    <property type="component" value="Unassembled WGS sequence"/>
</dbReference>
<comment type="similarity">
    <text evidence="2">Belongs to the VPS35L family.</text>
</comment>
<gene>
    <name evidence="6" type="ORF">CLUMA_CG011946</name>
</gene>
<protein>
    <submittedName>
        <fullName evidence="6">CLUMA_CG011946, isoform A</fullName>
    </submittedName>
</protein>
<keyword evidence="5" id="KW-0653">Protein transport</keyword>
<evidence type="ECO:0000256" key="4">
    <source>
        <dbReference type="ARBA" id="ARBA00022753"/>
    </source>
</evidence>
<comment type="subcellular location">
    <subcellularLocation>
        <location evidence="1">Endosome</location>
    </subcellularLocation>
</comment>
<sequence length="962" mass="110368">MDFKWKCLKFERNDVIKIPKLQNCNFDHPLKDQKVMMFDSKGTRNRLSMLSSVSSSKSSLDPLSSLDGLDDPLSQFARQEIDPLSQMAAELEATSISNNSKQRVKLEPSIESWSSRRAVILNKYTTSERLSIATSFLGGENVIKNQSTVEKVKHRLEQLDDFQDIHYMQNLTQQEYMAKIQLLNSELVAAWRTDQRVKSLKIAIQCSKLLADPSSVMQFYPSKFVLITDILDIFGKLVYDRLKSKSENEKSLPENFSPDMIPESAKETCLNWFYKIASIRELLPRLYVEMCLIRCYKFINPKEIDQSLQRISKMIRGVGDPLVAAYARCYLIRIGISVSNNREYMKETFVDFLATYQTIFITGIRAELLKQNMSLSVYLSLYTPALDWIVQNFSSNASDITLEDILNQCSEKKNNSLLLMTILHSFRPEFLSFHSIELVGILADATNEGISRGALFRQLGNILSLFPPPLDQRLMVLNEAWKTINTITNISDYISCVELWSQYVAANFDTEIINKFLGDILIRVTQKRAFERYYAELQGIVDKIVTNVRDFEGLMVMDNFLPLIDLFQKESIKIDVCKNILQKYKMFCGNEEFDVSTSINDPVIINAFMCVTKVLNDGVNALTTEDERRFISNLISFFILRVNYGRDFEQQLSFYVDARASFPNLDSVLFTLVNCVNKLSMDTRTIVKGNHTRKTGPFVKACVAYSFITIPTIISTMQRLDLYLLTGEVALANMCLGQADACLEAALNLIPEMPKTLEVDGRPRSSEFYLQSYVTKFLSLLLVVPDSPEQGVLYLLRLLLEKIKEFQFESVQGSLAFIYINVLDVLCWCAQGSYPYHFHNVVSNDQLYGSDPKFINEINEISTEIVDELLVIMKSYSDKVKLQSSISLELFERVSVKADLNDDKIFQLALNLWNLSIKHRQTLDPKAHMKMIQHLMNVKASTRNKDYCHRMDELINRIKSKL</sequence>
<evidence type="ECO:0000256" key="5">
    <source>
        <dbReference type="ARBA" id="ARBA00022927"/>
    </source>
</evidence>
<evidence type="ECO:0000313" key="7">
    <source>
        <dbReference type="Proteomes" id="UP000183832"/>
    </source>
</evidence>
<evidence type="ECO:0000256" key="1">
    <source>
        <dbReference type="ARBA" id="ARBA00004177"/>
    </source>
</evidence>
<organism evidence="6 7">
    <name type="scientific">Clunio marinus</name>
    <dbReference type="NCBI Taxonomy" id="568069"/>
    <lineage>
        <taxon>Eukaryota</taxon>
        <taxon>Metazoa</taxon>
        <taxon>Ecdysozoa</taxon>
        <taxon>Arthropoda</taxon>
        <taxon>Hexapoda</taxon>
        <taxon>Insecta</taxon>
        <taxon>Pterygota</taxon>
        <taxon>Neoptera</taxon>
        <taxon>Endopterygota</taxon>
        <taxon>Diptera</taxon>
        <taxon>Nematocera</taxon>
        <taxon>Chironomoidea</taxon>
        <taxon>Chironomidae</taxon>
        <taxon>Clunio</taxon>
    </lineage>
</organism>
<keyword evidence="3" id="KW-0813">Transport</keyword>
<evidence type="ECO:0000256" key="2">
    <source>
        <dbReference type="ARBA" id="ARBA00010704"/>
    </source>
</evidence>
<dbReference type="InterPro" id="IPR029705">
    <property type="entry name" value="VPS35L"/>
</dbReference>
<proteinExistence type="inferred from homology"/>
<name>A0A1J1IFS9_9DIPT</name>
<dbReference type="STRING" id="568069.A0A1J1IFS9"/>
<dbReference type="PANTHER" id="PTHR13673">
    <property type="entry name" value="ESOPHAGEAL CANCER ASSOCIATED PROTEIN"/>
    <property type="match status" value="1"/>
</dbReference>
<accession>A0A1J1IFS9</accession>
<dbReference type="AlphaFoldDB" id="A0A1J1IFS9"/>
<dbReference type="GO" id="GO:0032456">
    <property type="term" value="P:endocytic recycling"/>
    <property type="evidence" value="ECO:0007669"/>
    <property type="project" value="InterPro"/>
</dbReference>